<sequence>MSTNLPSNPSAASTPPHQPGAGFRHELFPYRGEEQFLTGTLGFIHEALAADEAVVVAVPADKTSLLRHELGGEGAVTFVDTTTAGPNPGRHIAAWVTWMAEHGEGGRPVRGIGETAWRTVRSAAHLSELHHHEWLLNRAFAQSPAWSMLCPYDATDEDQGALQSLSSCHPLIRQEGHHTSRNEGYLSGEVYPFHALPGPCDPYQEVNYTHGDLAAVRSKVAQCATDAGVPQERLSKLAVAVTEIATNSIRHGGGSGTLRTWAQESVFLCEFRDAGYIPDVMLGRIRPAAEQIGGRGLWLAHQLCDLVEIRSSPDQGTTVRLHTDIPR</sequence>
<keyword evidence="1" id="KW-0418">Kinase</keyword>
<evidence type="ECO:0000259" key="4">
    <source>
        <dbReference type="Pfam" id="PF14417"/>
    </source>
</evidence>
<proteinExistence type="predicted"/>
<dbReference type="InterPro" id="IPR036890">
    <property type="entry name" value="HATPase_C_sf"/>
</dbReference>
<evidence type="ECO:0000256" key="1">
    <source>
        <dbReference type="ARBA" id="ARBA00022527"/>
    </source>
</evidence>
<keyword evidence="6" id="KW-1185">Reference proteome</keyword>
<evidence type="ECO:0000313" key="5">
    <source>
        <dbReference type="EMBL" id="OEJ30257.1"/>
    </source>
</evidence>
<dbReference type="Proteomes" id="UP000095705">
    <property type="component" value="Unassembled WGS sequence"/>
</dbReference>
<dbReference type="AlphaFoldDB" id="A0A1E5PL39"/>
<dbReference type="CDD" id="cd16936">
    <property type="entry name" value="HATPase_RsbW-like"/>
    <property type="match status" value="1"/>
</dbReference>
<keyword evidence="1" id="KW-0723">Serine/threonine-protein kinase</keyword>
<feature type="region of interest" description="Disordered" evidence="2">
    <location>
        <begin position="1"/>
        <end position="24"/>
    </location>
</feature>
<dbReference type="InterPro" id="IPR003594">
    <property type="entry name" value="HATPase_dom"/>
</dbReference>
<dbReference type="RefSeq" id="WP_069918401.1">
    <property type="nucleotide sequence ID" value="NZ_MEHK01000001.1"/>
</dbReference>
<dbReference type="Gene3D" id="3.30.565.10">
    <property type="entry name" value="Histidine kinase-like ATPase, C-terminal domain"/>
    <property type="match status" value="1"/>
</dbReference>
<keyword evidence="1" id="KW-0808">Transferase</keyword>
<feature type="compositionally biased region" description="Polar residues" evidence="2">
    <location>
        <begin position="1"/>
        <end position="15"/>
    </location>
</feature>
<reference evidence="5 6" key="1">
    <citation type="submission" date="2016-08" db="EMBL/GenBank/DDBJ databases">
        <title>The complete genome of Streptomyces subrutilus 10-1-1.</title>
        <authorList>
            <person name="Chen X."/>
        </authorList>
    </citation>
    <scope>NUCLEOTIDE SEQUENCE [LARGE SCALE GENOMIC DNA]</scope>
    <source>
        <strain evidence="5 6">10-1-1</strain>
    </source>
</reference>
<dbReference type="InterPro" id="IPR047718">
    <property type="entry name" value="RsbA-like_anti_sig"/>
</dbReference>
<evidence type="ECO:0000259" key="3">
    <source>
        <dbReference type="Pfam" id="PF13581"/>
    </source>
</evidence>
<dbReference type="STRING" id="36818.BGK67_01780"/>
<accession>A0A1E5PL39</accession>
<dbReference type="GO" id="GO:0004674">
    <property type="term" value="F:protein serine/threonine kinase activity"/>
    <property type="evidence" value="ECO:0007669"/>
    <property type="project" value="UniProtKB-KW"/>
</dbReference>
<evidence type="ECO:0000313" key="6">
    <source>
        <dbReference type="Proteomes" id="UP000095705"/>
    </source>
</evidence>
<evidence type="ECO:0000256" key="2">
    <source>
        <dbReference type="SAM" id="MobiDB-lite"/>
    </source>
</evidence>
<gene>
    <name evidence="5" type="ORF">BGK67_01780</name>
</gene>
<dbReference type="InterPro" id="IPR025847">
    <property type="entry name" value="MEDS_domain"/>
</dbReference>
<dbReference type="OrthoDB" id="4088450at2"/>
<dbReference type="InterPro" id="IPR050267">
    <property type="entry name" value="Anti-sigma-factor_SerPK"/>
</dbReference>
<feature type="domain" description="MEDS" evidence="4">
    <location>
        <begin position="24"/>
        <end position="170"/>
    </location>
</feature>
<organism evidence="5 6">
    <name type="scientific">Streptomyces subrutilus</name>
    <dbReference type="NCBI Taxonomy" id="36818"/>
    <lineage>
        <taxon>Bacteria</taxon>
        <taxon>Bacillati</taxon>
        <taxon>Actinomycetota</taxon>
        <taxon>Actinomycetes</taxon>
        <taxon>Kitasatosporales</taxon>
        <taxon>Streptomycetaceae</taxon>
        <taxon>Streptomyces</taxon>
    </lineage>
</organism>
<dbReference type="EMBL" id="MEHK01000001">
    <property type="protein sequence ID" value="OEJ30257.1"/>
    <property type="molecule type" value="Genomic_DNA"/>
</dbReference>
<protein>
    <submittedName>
        <fullName evidence="5">Antirepressor</fullName>
    </submittedName>
</protein>
<name>A0A1E5PL39_9ACTN</name>
<dbReference type="Pfam" id="PF14417">
    <property type="entry name" value="MEDS"/>
    <property type="match status" value="1"/>
</dbReference>
<dbReference type="NCBIfam" id="NF041045">
    <property type="entry name" value="RsbA_anti_sig"/>
    <property type="match status" value="1"/>
</dbReference>
<dbReference type="SUPFAM" id="SSF55874">
    <property type="entry name" value="ATPase domain of HSP90 chaperone/DNA topoisomerase II/histidine kinase"/>
    <property type="match status" value="1"/>
</dbReference>
<dbReference type="Pfam" id="PF13581">
    <property type="entry name" value="HATPase_c_2"/>
    <property type="match status" value="1"/>
</dbReference>
<comment type="caution">
    <text evidence="5">The sequence shown here is derived from an EMBL/GenBank/DDBJ whole genome shotgun (WGS) entry which is preliminary data.</text>
</comment>
<dbReference type="PANTHER" id="PTHR35526:SF3">
    <property type="entry name" value="ANTI-SIGMA-F FACTOR RSBW"/>
    <property type="match status" value="1"/>
</dbReference>
<dbReference type="PANTHER" id="PTHR35526">
    <property type="entry name" value="ANTI-SIGMA-F FACTOR RSBW-RELATED"/>
    <property type="match status" value="1"/>
</dbReference>
<feature type="domain" description="Histidine kinase/HSP90-like ATPase" evidence="3">
    <location>
        <begin position="212"/>
        <end position="321"/>
    </location>
</feature>